<evidence type="ECO:0000256" key="1">
    <source>
        <dbReference type="SAM" id="Coils"/>
    </source>
</evidence>
<feature type="transmembrane region" description="Helical" evidence="2">
    <location>
        <begin position="272"/>
        <end position="293"/>
    </location>
</feature>
<keyword evidence="5" id="KW-1185">Reference proteome</keyword>
<dbReference type="PANTHER" id="PTHR36844:SF1">
    <property type="entry name" value="PROTEASE PRSW"/>
    <property type="match status" value="1"/>
</dbReference>
<dbReference type="InterPro" id="IPR032030">
    <property type="entry name" value="YscD_cytoplasmic_dom"/>
</dbReference>
<organism evidence="4 5">
    <name type="scientific">Reticulibacter mediterranei</name>
    <dbReference type="NCBI Taxonomy" id="2778369"/>
    <lineage>
        <taxon>Bacteria</taxon>
        <taxon>Bacillati</taxon>
        <taxon>Chloroflexota</taxon>
        <taxon>Ktedonobacteria</taxon>
        <taxon>Ktedonobacterales</taxon>
        <taxon>Reticulibacteraceae</taxon>
        <taxon>Reticulibacter</taxon>
    </lineage>
</organism>
<dbReference type="CDD" id="cd00060">
    <property type="entry name" value="FHA"/>
    <property type="match status" value="1"/>
</dbReference>
<sequence>MSQNYGALRVVRVRLPDSVPADLQGKHPRGWIPEERLVHLLTRNETTIGRALNNDILLMDPTVSREHAHLIKDGQGWHIVNLTGQNTVRVNGRPVPSGSSLPVKPQDFLVLGSTILQLVAPQETETETDEATPEPTVQLSSLYSELPATELSHNGASHESLNGKSGAKQSGELPAMSIAKKFWGWPVVPSTIANGAASALSRPSEPGFSWAEGEEENLLGVGVTMQFALSQGVGKRMRWVIGGIGLAILTISVIVTLIVSGLIGIATLTEKGTSSIVVALTVPLIPALAIVLLANFIDRFEREPWFLRLAAFLWGAIIAVPPSRVIEAFGGTMIQNWLGDINNPLGSLLLGLNAGIPEEAFKGLGILIMYWLLRDEFDNVTDGIVYGALIGAGFALVENFGYFAENTKDFFWVLIIGRVVLGWLSHSTFTICFGVALGYIRHTRIRWQQIVIPVAGYLVAVLFHSAFDFVDWFANGLVINETDTTIVTIILFANYIPPFLAQVAILYFLMKSLAHEAAIIREFLASEVSSGVVRVEEYALLQNSFQRTKEERRVLWRYGIKQWLRVKSLYQTEIGLAFRKWHVSMGDKPKQGDVQPEEAYRQRIKRLRQEIVAAEARKNNKQTIAR</sequence>
<comment type="caution">
    <text evidence="4">The sequence shown here is derived from an EMBL/GenBank/DDBJ whole genome shotgun (WGS) entry which is preliminary data.</text>
</comment>
<dbReference type="GO" id="GO:0008233">
    <property type="term" value="F:peptidase activity"/>
    <property type="evidence" value="ECO:0007669"/>
    <property type="project" value="InterPro"/>
</dbReference>
<gene>
    <name evidence="4" type="ORF">KSF_057510</name>
</gene>
<dbReference type="InterPro" id="IPR000253">
    <property type="entry name" value="FHA_dom"/>
</dbReference>
<dbReference type="Gene3D" id="2.60.200.20">
    <property type="match status" value="1"/>
</dbReference>
<dbReference type="InterPro" id="IPR026898">
    <property type="entry name" value="PrsW"/>
</dbReference>
<feature type="transmembrane region" description="Helical" evidence="2">
    <location>
        <begin position="487"/>
        <end position="509"/>
    </location>
</feature>
<dbReference type="EMBL" id="BNJK01000001">
    <property type="protein sequence ID" value="GHO95703.1"/>
    <property type="molecule type" value="Genomic_DNA"/>
</dbReference>
<dbReference type="RefSeq" id="WP_220206371.1">
    <property type="nucleotide sequence ID" value="NZ_BNJK01000001.1"/>
</dbReference>
<feature type="domain" description="FHA" evidence="3">
    <location>
        <begin position="46"/>
        <end position="95"/>
    </location>
</feature>
<accession>A0A8J3IKX0</accession>
<keyword evidence="1" id="KW-0175">Coiled coil</keyword>
<proteinExistence type="predicted"/>
<dbReference type="InterPro" id="IPR008984">
    <property type="entry name" value="SMAD_FHA_dom_sf"/>
</dbReference>
<keyword evidence="2" id="KW-0812">Transmembrane</keyword>
<dbReference type="SUPFAM" id="SSF49879">
    <property type="entry name" value="SMAD/FHA domain"/>
    <property type="match status" value="1"/>
</dbReference>
<feature type="transmembrane region" description="Helical" evidence="2">
    <location>
        <begin position="410"/>
        <end position="438"/>
    </location>
</feature>
<reference evidence="4" key="1">
    <citation type="submission" date="2020-10" db="EMBL/GenBank/DDBJ databases">
        <title>Taxonomic study of unclassified bacteria belonging to the class Ktedonobacteria.</title>
        <authorList>
            <person name="Yabe S."/>
            <person name="Wang C.M."/>
            <person name="Zheng Y."/>
            <person name="Sakai Y."/>
            <person name="Cavaletti L."/>
            <person name="Monciardini P."/>
            <person name="Donadio S."/>
        </authorList>
    </citation>
    <scope>NUCLEOTIDE SEQUENCE</scope>
    <source>
        <strain evidence="4">ID150040</strain>
    </source>
</reference>
<feature type="transmembrane region" description="Helical" evidence="2">
    <location>
        <begin position="239"/>
        <end position="266"/>
    </location>
</feature>
<feature type="transmembrane region" description="Helical" evidence="2">
    <location>
        <begin position="305"/>
        <end position="326"/>
    </location>
</feature>
<evidence type="ECO:0000259" key="3">
    <source>
        <dbReference type="PROSITE" id="PS50006"/>
    </source>
</evidence>
<keyword evidence="2" id="KW-1133">Transmembrane helix</keyword>
<protein>
    <recommendedName>
        <fullName evidence="3">FHA domain-containing protein</fullName>
    </recommendedName>
</protein>
<evidence type="ECO:0000256" key="2">
    <source>
        <dbReference type="SAM" id="Phobius"/>
    </source>
</evidence>
<name>A0A8J3IKX0_9CHLR</name>
<feature type="transmembrane region" description="Helical" evidence="2">
    <location>
        <begin position="346"/>
        <end position="372"/>
    </location>
</feature>
<dbReference type="Pfam" id="PF16697">
    <property type="entry name" value="Yop-YscD_cpl"/>
    <property type="match status" value="1"/>
</dbReference>
<feature type="coiled-coil region" evidence="1">
    <location>
        <begin position="597"/>
        <end position="624"/>
    </location>
</feature>
<feature type="transmembrane region" description="Helical" evidence="2">
    <location>
        <begin position="450"/>
        <end position="467"/>
    </location>
</feature>
<dbReference type="PANTHER" id="PTHR36844">
    <property type="entry name" value="PROTEASE PRSW"/>
    <property type="match status" value="1"/>
</dbReference>
<dbReference type="AlphaFoldDB" id="A0A8J3IKX0"/>
<dbReference type="SMART" id="SM00240">
    <property type="entry name" value="FHA"/>
    <property type="match status" value="1"/>
</dbReference>
<feature type="transmembrane region" description="Helical" evidence="2">
    <location>
        <begin position="384"/>
        <end position="404"/>
    </location>
</feature>
<keyword evidence="2" id="KW-0472">Membrane</keyword>
<dbReference type="PROSITE" id="PS50006">
    <property type="entry name" value="FHA_DOMAIN"/>
    <property type="match status" value="1"/>
</dbReference>
<evidence type="ECO:0000313" key="5">
    <source>
        <dbReference type="Proteomes" id="UP000597444"/>
    </source>
</evidence>
<dbReference type="Pfam" id="PF13367">
    <property type="entry name" value="PrsW-protease"/>
    <property type="match status" value="1"/>
</dbReference>
<evidence type="ECO:0000313" key="4">
    <source>
        <dbReference type="EMBL" id="GHO95703.1"/>
    </source>
</evidence>
<dbReference type="Proteomes" id="UP000597444">
    <property type="component" value="Unassembled WGS sequence"/>
</dbReference>